<reference evidence="9" key="1">
    <citation type="journal article" date="2014" name="Int. J. Syst. Evol. Microbiol.">
        <title>Complete genome sequence of Corynebacterium casei LMG S-19264T (=DSM 44701T), isolated from a smear-ripened cheese.</title>
        <authorList>
            <consortium name="US DOE Joint Genome Institute (JGI-PGF)"/>
            <person name="Walter F."/>
            <person name="Albersmeier A."/>
            <person name="Kalinowski J."/>
            <person name="Ruckert C."/>
        </authorList>
    </citation>
    <scope>NUCLEOTIDE SEQUENCE</scope>
    <source>
        <strain evidence="9">CGMCC 1.12195</strain>
    </source>
</reference>
<dbReference type="Pfam" id="PF01594">
    <property type="entry name" value="AI-2E_transport"/>
    <property type="match status" value="1"/>
</dbReference>
<feature type="transmembrane region" description="Helical" evidence="8">
    <location>
        <begin position="62"/>
        <end position="83"/>
    </location>
</feature>
<dbReference type="PANTHER" id="PTHR21716:SF53">
    <property type="entry name" value="PERMEASE PERM-RELATED"/>
    <property type="match status" value="1"/>
</dbReference>
<evidence type="ECO:0000256" key="1">
    <source>
        <dbReference type="ARBA" id="ARBA00004651"/>
    </source>
</evidence>
<dbReference type="Proteomes" id="UP000660862">
    <property type="component" value="Unassembled WGS sequence"/>
</dbReference>
<protein>
    <submittedName>
        <fullName evidence="9">AI-2E family transporter</fullName>
    </submittedName>
</protein>
<reference evidence="9" key="2">
    <citation type="submission" date="2020-09" db="EMBL/GenBank/DDBJ databases">
        <authorList>
            <person name="Sun Q."/>
            <person name="Zhou Y."/>
        </authorList>
    </citation>
    <scope>NUCLEOTIDE SEQUENCE</scope>
    <source>
        <strain evidence="9">CGMCC 1.12195</strain>
    </source>
</reference>
<evidence type="ECO:0000313" key="10">
    <source>
        <dbReference type="Proteomes" id="UP000660862"/>
    </source>
</evidence>
<comment type="similarity">
    <text evidence="2">Belongs to the autoinducer-2 exporter (AI-2E) (TC 2.A.86) family.</text>
</comment>
<evidence type="ECO:0000256" key="6">
    <source>
        <dbReference type="ARBA" id="ARBA00022989"/>
    </source>
</evidence>
<keyword evidence="4" id="KW-1003">Cell membrane</keyword>
<organism evidence="9 10">
    <name type="scientific">Parapedobacter pyrenivorans</name>
    <dbReference type="NCBI Taxonomy" id="1305674"/>
    <lineage>
        <taxon>Bacteria</taxon>
        <taxon>Pseudomonadati</taxon>
        <taxon>Bacteroidota</taxon>
        <taxon>Sphingobacteriia</taxon>
        <taxon>Sphingobacteriales</taxon>
        <taxon>Sphingobacteriaceae</taxon>
        <taxon>Parapedobacter</taxon>
    </lineage>
</organism>
<feature type="transmembrane region" description="Helical" evidence="8">
    <location>
        <begin position="268"/>
        <end position="285"/>
    </location>
</feature>
<keyword evidence="10" id="KW-1185">Reference proteome</keyword>
<gene>
    <name evidence="9" type="ORF">GCM10007415_38140</name>
</gene>
<sequence>MMQTGSNPIARFNQVLLFIVLAFSILYFAKPFLIPLAISGLIAMLLVPVCRRLERKKIPRGLASTLCAFFTLVLLLGVFYLLINQVIALAKDMPVIDEKLNDLLNSGHAFISEHFQLPVDKQKEYLQRQIDAFSNLTGKFVGDIFRSVLSFLVHLLIITAYTVLLLIYRGRIKGFVLALVVYYAGKANLEEARGVVDKTTDVASAYLAGVCIVALIFSVVNTIGLTIIGIENALFFGVMVAFINIIPYIGSVAGSSIVVLYTLITRDTLVTPIIVAVFFIVMQQIDSYILTPKITGSKVQLNALFTIMTLLLGSLVWGVAGMILFIPFLGAAKVIFDHVDSLKPYGNLIGDRDVPKKPPRKHRDGGV</sequence>
<proteinExistence type="inferred from homology"/>
<feature type="transmembrane region" description="Helical" evidence="8">
    <location>
        <begin position="205"/>
        <end position="228"/>
    </location>
</feature>
<name>A0A917HZ52_9SPHI</name>
<evidence type="ECO:0000256" key="2">
    <source>
        <dbReference type="ARBA" id="ARBA00009773"/>
    </source>
</evidence>
<dbReference type="PANTHER" id="PTHR21716">
    <property type="entry name" value="TRANSMEMBRANE PROTEIN"/>
    <property type="match status" value="1"/>
</dbReference>
<keyword evidence="6 8" id="KW-1133">Transmembrane helix</keyword>
<evidence type="ECO:0000256" key="5">
    <source>
        <dbReference type="ARBA" id="ARBA00022692"/>
    </source>
</evidence>
<evidence type="ECO:0000256" key="8">
    <source>
        <dbReference type="SAM" id="Phobius"/>
    </source>
</evidence>
<keyword evidence="7 8" id="KW-0472">Membrane</keyword>
<feature type="transmembrane region" description="Helical" evidence="8">
    <location>
        <begin position="144"/>
        <end position="168"/>
    </location>
</feature>
<dbReference type="InterPro" id="IPR002549">
    <property type="entry name" value="AI-2E-like"/>
</dbReference>
<keyword evidence="5 8" id="KW-0812">Transmembrane</keyword>
<dbReference type="AlphaFoldDB" id="A0A917HZ52"/>
<evidence type="ECO:0000313" key="9">
    <source>
        <dbReference type="EMBL" id="GGG98887.1"/>
    </source>
</evidence>
<dbReference type="EMBL" id="BMER01000005">
    <property type="protein sequence ID" value="GGG98887.1"/>
    <property type="molecule type" value="Genomic_DNA"/>
</dbReference>
<feature type="transmembrane region" description="Helical" evidence="8">
    <location>
        <begin position="305"/>
        <end position="329"/>
    </location>
</feature>
<keyword evidence="3" id="KW-0813">Transport</keyword>
<evidence type="ECO:0000256" key="3">
    <source>
        <dbReference type="ARBA" id="ARBA00022448"/>
    </source>
</evidence>
<evidence type="ECO:0000256" key="7">
    <source>
        <dbReference type="ARBA" id="ARBA00023136"/>
    </source>
</evidence>
<feature type="transmembrane region" description="Helical" evidence="8">
    <location>
        <begin position="12"/>
        <end position="28"/>
    </location>
</feature>
<feature type="transmembrane region" description="Helical" evidence="8">
    <location>
        <begin position="234"/>
        <end position="261"/>
    </location>
</feature>
<evidence type="ECO:0000256" key="4">
    <source>
        <dbReference type="ARBA" id="ARBA00022475"/>
    </source>
</evidence>
<dbReference type="GO" id="GO:0005886">
    <property type="term" value="C:plasma membrane"/>
    <property type="evidence" value="ECO:0007669"/>
    <property type="project" value="UniProtKB-SubCell"/>
</dbReference>
<dbReference type="RefSeq" id="WP_188507700.1">
    <property type="nucleotide sequence ID" value="NZ_BMER01000005.1"/>
</dbReference>
<accession>A0A917HZ52</accession>
<comment type="subcellular location">
    <subcellularLocation>
        <location evidence="1">Cell membrane</location>
        <topology evidence="1">Multi-pass membrane protein</topology>
    </subcellularLocation>
</comment>
<comment type="caution">
    <text evidence="9">The sequence shown here is derived from an EMBL/GenBank/DDBJ whole genome shotgun (WGS) entry which is preliminary data.</text>
</comment>